<dbReference type="AlphaFoldDB" id="A0A8U7NNJ1"/>
<keyword evidence="2" id="KW-1185">Reference proteome</keyword>
<proteinExistence type="predicted"/>
<dbReference type="Ensembl" id="ENSCMUT00000034649.1">
    <property type="protein sequence ID" value="ENSCMUP00000031330.1"/>
    <property type="gene ID" value="ENSCMUG00000018241.1"/>
</dbReference>
<sequence length="109" mass="12099">MIFYFLRERLGCHSPVSQESREQIFPLPQTSQDTAVPVFPSLEVSNARLDVQGQPGLVEGAPACSKVGTRWILRTCLASGAELEVLTGAWQNPRSLQGCSFTRWPPHFL</sequence>
<reference evidence="1" key="3">
    <citation type="submission" date="2025-09" db="UniProtKB">
        <authorList>
            <consortium name="Ensembl"/>
        </authorList>
    </citation>
    <scope>IDENTIFICATION</scope>
</reference>
<name>A0A8U7NNJ1_CORMO</name>
<evidence type="ECO:0000313" key="2">
    <source>
        <dbReference type="Proteomes" id="UP000694553"/>
    </source>
</evidence>
<reference evidence="1" key="2">
    <citation type="submission" date="2025-08" db="UniProtKB">
        <authorList>
            <consortium name="Ensembl"/>
        </authorList>
    </citation>
    <scope>IDENTIFICATION</scope>
</reference>
<evidence type="ECO:0000313" key="1">
    <source>
        <dbReference type="Ensembl" id="ENSCMUP00000031330.1"/>
    </source>
</evidence>
<reference evidence="2" key="1">
    <citation type="submission" date="2019-10" db="EMBL/GenBank/DDBJ databases">
        <title>Corvus moneduloides (New Caledonian crow) genome, bCorMon1, primary haplotype.</title>
        <authorList>
            <person name="Rutz C."/>
            <person name="Fungtammasan C."/>
            <person name="Mountcastle J."/>
            <person name="Formenti G."/>
            <person name="Chow W."/>
            <person name="Howe K."/>
            <person name="Steele M.P."/>
            <person name="Fernandes J."/>
            <person name="Gilbert M.T.P."/>
            <person name="Fedrigo O."/>
            <person name="Jarvis E.D."/>
            <person name="Gemmell N."/>
        </authorList>
    </citation>
    <scope>NUCLEOTIDE SEQUENCE [LARGE SCALE GENOMIC DNA]</scope>
</reference>
<accession>A0A8U7NNJ1</accession>
<organism evidence="1 2">
    <name type="scientific">Corvus moneduloides</name>
    <name type="common">New Caledonian crow</name>
    <dbReference type="NCBI Taxonomy" id="1196302"/>
    <lineage>
        <taxon>Eukaryota</taxon>
        <taxon>Metazoa</taxon>
        <taxon>Chordata</taxon>
        <taxon>Craniata</taxon>
        <taxon>Vertebrata</taxon>
        <taxon>Euteleostomi</taxon>
        <taxon>Archelosauria</taxon>
        <taxon>Archosauria</taxon>
        <taxon>Dinosauria</taxon>
        <taxon>Saurischia</taxon>
        <taxon>Theropoda</taxon>
        <taxon>Coelurosauria</taxon>
        <taxon>Aves</taxon>
        <taxon>Neognathae</taxon>
        <taxon>Neoaves</taxon>
        <taxon>Telluraves</taxon>
        <taxon>Australaves</taxon>
        <taxon>Passeriformes</taxon>
        <taxon>Corvoidea</taxon>
        <taxon>Corvidae</taxon>
        <taxon>Corvus</taxon>
    </lineage>
</organism>
<dbReference type="Proteomes" id="UP000694553">
    <property type="component" value="Unassembled WGS sequence"/>
</dbReference>
<protein>
    <submittedName>
        <fullName evidence="1">Uncharacterized protein</fullName>
    </submittedName>
</protein>